<evidence type="ECO:0000313" key="13">
    <source>
        <dbReference type="EnsemblMetazoa" id="ASIC019697-PA"/>
    </source>
</evidence>
<evidence type="ECO:0000256" key="1">
    <source>
        <dbReference type="ARBA" id="ARBA00004604"/>
    </source>
</evidence>
<comment type="subcellular location">
    <subcellularLocation>
        <location evidence="1">Nucleus</location>
        <location evidence="1">Nucleolus</location>
    </subcellularLocation>
    <subcellularLocation>
        <location evidence="2">Nucleus</location>
        <location evidence="2">Nucleoplasm</location>
    </subcellularLocation>
</comment>
<feature type="region of interest" description="Disordered" evidence="10">
    <location>
        <begin position="4811"/>
        <end position="4845"/>
    </location>
</feature>
<feature type="compositionally biased region" description="Acidic residues" evidence="10">
    <location>
        <begin position="5215"/>
        <end position="5233"/>
    </location>
</feature>
<dbReference type="PANTHER" id="PTHR48103">
    <property type="entry name" value="MIDASIN-RELATED"/>
    <property type="match status" value="1"/>
</dbReference>
<dbReference type="VEuPathDB" id="VectorBase:ASIS024420"/>
<evidence type="ECO:0000256" key="8">
    <source>
        <dbReference type="ARBA" id="ARBA00023242"/>
    </source>
</evidence>
<feature type="compositionally biased region" description="Basic and acidic residues" evidence="10">
    <location>
        <begin position="353"/>
        <end position="370"/>
    </location>
</feature>
<dbReference type="GO" id="GO:0000027">
    <property type="term" value="P:ribosomal large subunit assembly"/>
    <property type="evidence" value="ECO:0007669"/>
    <property type="project" value="InterPro"/>
</dbReference>
<dbReference type="CDD" id="cd00009">
    <property type="entry name" value="AAA"/>
    <property type="match status" value="1"/>
</dbReference>
<dbReference type="EnsemblMetazoa" id="ASIC019697-RA">
    <property type="protein sequence ID" value="ASIC019697-PA"/>
    <property type="gene ID" value="ASIC019697"/>
</dbReference>
<keyword evidence="7" id="KW-0143">Chaperone</keyword>
<accession>A0A084WN29</accession>
<dbReference type="SMART" id="SM00382">
    <property type="entry name" value="AAA"/>
    <property type="match status" value="6"/>
</dbReference>
<dbReference type="FunFam" id="3.40.50.300:FF:000142">
    <property type="entry name" value="Midasin"/>
    <property type="match status" value="1"/>
</dbReference>
<dbReference type="Pfam" id="PF17865">
    <property type="entry name" value="AAA_lid_5"/>
    <property type="match status" value="1"/>
</dbReference>
<dbReference type="Gene3D" id="3.40.50.300">
    <property type="entry name" value="P-loop containing nucleotide triphosphate hydrolases"/>
    <property type="match status" value="6"/>
</dbReference>
<dbReference type="Pfam" id="PF07728">
    <property type="entry name" value="AAA_5"/>
    <property type="match status" value="7"/>
</dbReference>
<dbReference type="SUPFAM" id="SSF52540">
    <property type="entry name" value="P-loop containing nucleoside triphosphate hydrolases"/>
    <property type="match status" value="6"/>
</dbReference>
<dbReference type="CDD" id="cd01460">
    <property type="entry name" value="vWA_midasin"/>
    <property type="match status" value="1"/>
</dbReference>
<feature type="compositionally biased region" description="Basic and acidic residues" evidence="10">
    <location>
        <begin position="4811"/>
        <end position="4827"/>
    </location>
</feature>
<proteinExistence type="inferred from homology"/>
<dbReference type="InterPro" id="IPR011704">
    <property type="entry name" value="ATPase_dyneun-rel_AAA"/>
</dbReference>
<feature type="region of interest" description="Disordered" evidence="10">
    <location>
        <begin position="352"/>
        <end position="383"/>
    </location>
</feature>
<keyword evidence="14" id="KW-1185">Reference proteome</keyword>
<comment type="similarity">
    <text evidence="3">Belongs to the midasin family.</text>
</comment>
<feature type="compositionally biased region" description="Basic and acidic residues" evidence="10">
    <location>
        <begin position="4972"/>
        <end position="5042"/>
    </location>
</feature>
<dbReference type="InterPro" id="IPR040848">
    <property type="entry name" value="AAA_lid_7"/>
</dbReference>
<feature type="compositionally biased region" description="Acidic residues" evidence="10">
    <location>
        <begin position="5043"/>
        <end position="5056"/>
    </location>
</feature>
<feature type="region of interest" description="Disordered" evidence="10">
    <location>
        <begin position="1941"/>
        <end position="1971"/>
    </location>
</feature>
<dbReference type="FunFam" id="3.40.50.300:FF:000956">
    <property type="entry name" value="Midasin"/>
    <property type="match status" value="1"/>
</dbReference>
<dbReference type="VEuPathDB" id="VectorBase:ASIC019697"/>
<dbReference type="OrthoDB" id="422220at2759"/>
<dbReference type="PANTHER" id="PTHR48103:SF2">
    <property type="entry name" value="MIDASIN"/>
    <property type="match status" value="1"/>
</dbReference>
<keyword evidence="5" id="KW-0547">Nucleotide-binding</keyword>
<dbReference type="InterPro" id="IPR003593">
    <property type="entry name" value="AAA+_ATPase"/>
</dbReference>
<dbReference type="Proteomes" id="UP000030765">
    <property type="component" value="Unassembled WGS sequence"/>
</dbReference>
<feature type="compositionally biased region" description="Basic and acidic residues" evidence="10">
    <location>
        <begin position="5100"/>
        <end position="5121"/>
    </location>
</feature>
<keyword evidence="9" id="KW-0175">Coiled coil</keyword>
<dbReference type="FunFam" id="3.40.50.300:FF:000582">
    <property type="entry name" value="Midasin"/>
    <property type="match status" value="1"/>
</dbReference>
<feature type="compositionally biased region" description="Basic and acidic residues" evidence="10">
    <location>
        <begin position="5484"/>
        <end position="5498"/>
    </location>
</feature>
<dbReference type="PIRSF" id="PIRSF010340">
    <property type="entry name" value="Midasin"/>
    <property type="match status" value="1"/>
</dbReference>
<dbReference type="STRING" id="74873.A0A084WN29"/>
<dbReference type="InterPro" id="IPR041190">
    <property type="entry name" value="Midasin_AAA_lid_5"/>
</dbReference>
<dbReference type="GO" id="GO:0016887">
    <property type="term" value="F:ATP hydrolysis activity"/>
    <property type="evidence" value="ECO:0007669"/>
    <property type="project" value="InterPro"/>
</dbReference>
<feature type="compositionally biased region" description="Basic and acidic residues" evidence="10">
    <location>
        <begin position="5136"/>
        <end position="5148"/>
    </location>
</feature>
<dbReference type="Pfam" id="PF17867">
    <property type="entry name" value="AAA_lid_7"/>
    <property type="match status" value="3"/>
</dbReference>
<evidence type="ECO:0000256" key="6">
    <source>
        <dbReference type="ARBA" id="ARBA00022840"/>
    </source>
</evidence>
<dbReference type="InterPro" id="IPR002035">
    <property type="entry name" value="VWF_A"/>
</dbReference>
<reference evidence="13" key="2">
    <citation type="submission" date="2020-05" db="UniProtKB">
        <authorList>
            <consortium name="EnsemblMetazoa"/>
        </authorList>
    </citation>
    <scope>IDENTIFICATION</scope>
</reference>
<dbReference type="OMA" id="ILEQWHR"/>
<sequence>MEVECDKVLHHVRHLHANMQCKELEPFCRLRKLTSLQMDEICAILGELLENDRLTEEIGRRFKNLLLIIVTNVFESEKHSVTLKTPMLSGGGKGWKEYQRKCIALSKLIAFSPDVLRYSMHFFRHNPAPFAREMEESDYKPQQKQRKEHQRMNEEVRVDADLQLIRACYRFLMADPVYFRSTWNWSACFEQYEGKSCPRQRYYLNRMLATVTGMTQTELNLLDDGIPVDIMLEEDTLMRDGTVEVVSDEPDNVSDGTKILWQYKSSVITNISDVLLPIFDKENVAFYRNQEKPAGEVNSESELVVSVNSTKLNLRSLALGVSSGKAICLSGPVGSGKTSLVEYLAKATGRVPPKGDDRQKRLAVRQEEQTKKRKISQNGSSENGVGKTEIFDYDLAKLRKGAPKNGFLRIQLGDQTDSKTLLGQYRCTDTPGEFVWQAGVLTQAVMYGYWLLLEDFDSATQDVCTVLTNLLENGYLSVPGFRDCLRVAPGFQLFVTLRTGAKVSASQTHNNTYSLLEKYLYTVNIVPLSRKELCDIICIRYPKLRTVATRIVDIYLTFSSGCHSGENDQNFTIEQLAILETQPQEETKTSATDDVLPRFQHEGNEKLDSLPTSGSNRRLVSTRDLIKLCRRSDPTFSATSTECAYFVFQNAVDLFCSHIPQGPIKTRLVTGIGAKIGILPSRCEHLCEEYKPAVEVGVASEIRVGRVVLKRSLPQEENDENGTEQLEHELLNKRQKLDRNASSRVKTAQHRAGYAEQAPTFSFTRPAACLLERIAVAVSQNEPILLVGETGVGKTSSVQYLAYQTHHKLVVVNMNNQSDVSDLIGGYKPVDLAFVITPMRYEFERLFRRTFNAQKNEKFLGNVARCYGSGEYDLLVKLMLKISEKASLKKTVGDDQQQGDDKDEEFVREKWTALQQKLRKLDAQLKNSINVSFAFIPGSLVNCIRNGDWVLLDEINLASTETLECLSTILEPDGSIVLLERGDFVPIKRHPNFRIFACMNPSTDVGKKDLPVGIRNRFTEYFVDELLAENDLLILVNDYLSSTGIQKARIMNTVKLYRRLRAMANLDLNDGLGNRPVFSLRTLCRALSICGKNLCGSIERNLYEAFCISFLTQLDLKSHAKVLTNIQNTLLPKDGSGAIVKNLAPIPKPTTNADRQLNFEGYWIEQGPREVQECESYILTESVRNNLRDLARIVSIGRLPVLLQGPTSAGKTSLIEYIAKRSGNVCLRINNHEHTDLQEYIGTYVADVTGKLTFKEGVLVEAMRNGHWIILDELNLAPSDILEALNRVLDDNRELFIPETQVVVKAHRNFMLFATQNPPGLYGGRKMLSRAFKNRFIELHFSDIPRAELEVILERRCHIPRSYAVKMVKVMSELQLNRRSTATKQNFTLRDLFRWGNRYTYADPTLLKDTSYDWNQHLIDEGYLVLSSKVRNAYETEIIRDALFTHFRKRVEEECLFSLSERTSKVTRSILERVMAVKIDDGDATEQRRRGAEGIVWTFDMRRMAVLTAKALQFNEPVLLVGPTGCGKTTVCQLLAALEGKSLRILNCHMHSEGADFLGGLRPYRSPSSSDAVENGERKNQLFEWSDGPLVLSMQEGGFFLADEISLAEDSVLERLNCVLEPERTLLLAEKGGLSASGTDGKALIDEGFVITATEGFQFLATMNPGGDFGKKELSPALRNRLTEVWCRATDSEEDLVRIAENTLRRNVTEVGLALPLPTDLPMVEVARVIVKEVQLLKRSIEKLNFSIRDVLAWVGFVARNAPKVGLPEALIYGLETVFLDALEMLPYETYEEVVAIRRQMRRALMELMKQLLQWNGEISNVDYDQQQQQQQGATIEMAEDRFGIFPFYIQLDPAAEGNGRQETGFMFSAPTTQRNLFRLLSALSLEKAILLEGPPGVGKTSLVESLARAIGYDIVRINLCEHTDLADLFGTDLPADDRSLELPSGDDYFEQEDDDRKQTTNSTGRTQPTLGSFVWRDGPLLAALKAQRNTWILLDELNLAPQSVLEGLNAILDHRGEVYIAELNKTFRLGRKTRIFAAQNPLRQGGGRKGLPQSFLNRFTKVYLRKLERRDLLHVEEGKYKPQFDALGEQLTNSAGEEDVNRNLEKSYFEADTPNGTGLRFDLAERMVLFSERLETGLSNLEFGYKGGPFEANLRDILRWCELFFSERCGFIVRRGTTNAEEEKKRLLEVLFEKMKLVYYQRMRADLDKRYIVNVFSEVFHCDGYELDQRSLDIGLYWTDEKLYLGDVVLKKGADSSSLDEDNNFASIPIKQSHQSGRGAGGEPTLVLASQLELLKNVTECVQLEKPIILCGPSDCGKTKVINLHATLADTFCQVETIDDSVTGSFQQFDFNRHLEEMSCLVEAILCQTLKRSILRHQGVPKGGKALALLECWEKYENLSQGSSVFTTNTYNNLQSDEMALFRKRLGALQNVINVLRQQTTSSQRAEENPPIRGDRKQLTRMFRVLDKLEYLSRQVQTLNTGGHFEWVDSKVVKCLRTGQHICLEHVNLCSSAVLDRLNPVFEPNGTLLISEKGAVGDDTNGVDDGGPESEVVRRHRNFQAFLTLDPKHGEISRAMRNRCVELAFAGRDGYEDDDLRRLVFSGGIHEPCLIEACLTVHKELRRGASESQSDQFSPFGVAHLVRFAQLVAQNRQKQGARRDVDCLKLSAIDVYVRSSNVDLLGYGLEYYRNTLKETIDRVLAAVVVRKSTVRYENVTLRATELTKLTRIKLQAEPFLALLRGFKEGLDSERVLKDISNEFVTNGVTVSKRSLKHLLYFLYEISTEEDVAMRVAYLRKAIGEAAGMKSEEQTGEPTEMNGKAIVVDVDGTDGYAGGHSWERVTPRKVKIKKDETENTVEVVKLESTDVCSEEPHINDVLKVVSELNETLSDIIYQMDSAELGDLPWNRLLFPKIRDYLNHDPAVDCRKVSSRLLLNTILLPVRADSVTKLSQIDLLSYSKAVKEKLINDGLENGLLLMLHEFLTGYRTMVEKALEGLAMTDELYVRLIQSNLWLNRLTQLSHRKLYVNKEIQFGLLDNLTLHFQWVEKHCLSLLNNGGNVREALRQHITELTHPLMEFRKGYGKAFLEYLPLYSARQVEEFVKLGKLDDQLRLMPKLSKRHSYEEFLRRVTLLHNAQTIDLKRVLLVNLAKRWELPSSTTEEMDIDGDGEQDGTETKRLRAFNRFVSSQTVSVEKGTNDEELISTIEAIGTFDSMLKDTASIQEESISTGNKFALECYPVLEYFLHKMLIAARARKCADKISMDFVQNIRSLGIDFLKVIKLNTTERHGVAEEALTELHAMLEQVESLEKLLPTLPPQLYRALTTYWHQYCSALERYELESLAVQRHVCHGVETASLYAAHHNNDDPNAEEYVSSSYRGALLTANCLEVLVGRTPGASGFRVTGLGELPEWRRTLRKIGTLLWSNSRALSEEYQAERTSLQVATDAAAKLLREIECIRNVAAKVRDDTGATHPFVNDFLTLVSMLRQCREESVAVEDRDRVWRMASTMRALTGILELNLTVFLPLLDPVEKNRLKKGYLEEDIGLLETLLCTYDCMAVTMHYRQLGEHNRRLFRAKIERLKAKRQQLTRKVALRPADGNLYSELTRDVNNFLISCCHPATIGTLLKSIAQCLDYELDMRSVANNRNHTQSFLQKVSELVTQIDLWMDIAQQFEHHTLKRYDAYYRDFLAPLCNSIVTLRYGLNGLRHCLRARKATIEQKTGGGALFVDLNESHALRKIAAKFVQFPCVKPLELFDDGQRHKVNIYSVMERLPQPEQSYFRLLKARLQEVANKITVERSLRPHSFAELDRIVNVCNQVWQKQEHSRRKRQADQDSLYLTKSHCEEEDEDVVAQREISEMFPNYVDEDFADFIQNDTLEQVIKAPERKDKSSTTATDTIGDEDYKLICERFIELMARHSRSHYYHPEVNFNAGSSGVAVRTSMDFVGPFETKLSIFGQIVHKYEAAMGSEIDEVGYGAFSLAIGLLRERYGEDQLGEGRIEQRTKGASSAGGSYNFYNDPNIPEVLQCVEVLKKIEVRIRGLLEEWPDHAVLKDIMLILERIHALPSTAPIVRFSTGLQLLRQKLDEWNALAHRGNNLRELERDVVEYVHRWMRMELQYWRECMSRTLERVRSKAYRYWFFLYNLVHEYLQHGATRSNGRLSTLLDYNKVEKCYGEQEILDDEEEEALDGSEDPAVTIDDIVKVLKQFMESSNYAEYSTRLRVMKSFEQYLCQLQQEEEQDSTKRNTLIAALYNLHMYFDQFSAEIEEHIRTKRVPIEKKLKDLVKIESFNKDLSYFSMRNNIARVHRQLHKFLKEFETEIVARVAPVFSPKDATREINDAEEQKVKVLRSEAKVTYYMVEVKNFMAQRKLKDRFSLAPITFNDARSATDAATSSVQLFQKIERFFMTARNVCREAILHAPFPGLVYSLDSLMHEQIESIEYLRALEVDRTQPRPKQKSQAKHILNQKRKALADFYKTLTMLGLSYRAGLVESKIGGADPVDVTIKPFSLELLTHASKYRKVDQHIVFLNDKLNLYYAKCVFKIKLLGKVMLQPNEDIAGVINVDRIKGFSTDMFLVVQNQRKALADMVANVSQLRKLIANLHHLNNCLEEQKNEEEDLRLQEYRRRMEVVIRCALDARLVLEQFHLLMACAPYRSDEELQLFEGGSSAAHGCYSRESVEFGRISKQTQVALRQTQDLNDELGKCIDDAYYSRDRVVAFEEKLAGLKSQLVTLKDEFQLEFGQERTEDRVSVYAQSIVELLNRFERYGGEESEPRDEQSPMGASYDEESVNNEIENIIHSLLIAMQTIYKKYSEKEPQAKEEGDEKKDQQSEPAQDGEEDANESNVELEEHHLKEKINDNLLHDLKTLNIPKVVSKLNGMMGQLNETAPASEKGLRVRVLIGKLTRLVPMLEQYNLLVEYYLIQQLGAHKICTKMLSVMLTVFIELATKGFCVPKDLLGEESKDQDEGQEDNQDTGEKFGFEDGEGEKDVSHKIESEDQLDDARKPGEKDKDKPEEEEKDNKEEKGIDMSEDFESKLQDLEKPEGSDSEEEEDKEDEEIDKQMGETEEGAEKLDEQIWGDDEEQPEEEENDNSMEEEDGTGSNEKDERHNDLNSSEKDKQKSGEDNPEEGGMDAIEQSTDEKKKEKPKDINDMENNDGEEEEEQENPHHNELEEPPKPEDWDMDEALNLDGDNNDKQQDDEREEQNPFDIDAMKEKGEGEDDQQEGEEEKEDENKDEEGKNEGAENGSDSSDEEEDPTNPDGTEDKLADQPEPEEDPNKENEPQQQIPGEEQKKEEEGQQEDEQQKEDEQQRKDGEKDDHREAKDKRTEEDRVEAMPDAENKGTSDQVANDKPEAKQENEMDEQDTGEDKDGTGQAENEQSDAGHRGIAEAKETRTRKDEHQERQQQQKQQRRKQGNTDEDRSLGDPDQAEKKRLKTVDKLNRDERKDEDEKHMEDKEEEEQVDEEFQHVKDAKDTDKTTMDNATEEQSKQVQHQEKRKDDASEDKDAPEDEESADKLLEEEEDTPQEDVEERELLESEKNESKKDKPAKQDETAIKERMETVENAEVEGEIIPTATVARGDETVAHTIFEILHDVTLPDEPTATDELDMRKMVESEMQQSIVAAGSGSADHEAFEQWQEISHKMLPSARDLCEQLRLILEPTKCTRLKGDYRTGRRINMKKIIPYIASQFRKDKIWLRRTKAAQRDYRISIAIDDSKSMDHNNSKNLTLQAISLVSQALTLLESGRLNIMSFGEKPKILLKHSDQFDGPKLISTLNFAQNQSRIAELLNFVRTFSTEDASSADNGIFEHLLLVLSDGRNIHSEGERIVKNAVKLARLQRIFIVYIIIDNPDNKHSIMDVRTPLFTSDRNQIVMQSYLDVFPFPYYVIVRDLAQLPVVLSDAMRQWFELVNSEQ</sequence>
<evidence type="ECO:0000313" key="14">
    <source>
        <dbReference type="Proteomes" id="UP000030765"/>
    </source>
</evidence>
<dbReference type="GO" id="GO:0005730">
    <property type="term" value="C:nucleolus"/>
    <property type="evidence" value="ECO:0007669"/>
    <property type="project" value="UniProtKB-SubCell"/>
</dbReference>
<dbReference type="EMBL" id="KE525352">
    <property type="protein sequence ID" value="KFB51623.1"/>
    <property type="molecule type" value="Genomic_DNA"/>
</dbReference>
<dbReference type="PROSITE" id="PS50234">
    <property type="entry name" value="VWFA"/>
    <property type="match status" value="1"/>
</dbReference>
<feature type="region of interest" description="Disordered" evidence="10">
    <location>
        <begin position="134"/>
        <end position="153"/>
    </location>
</feature>
<dbReference type="SUPFAM" id="SSF53300">
    <property type="entry name" value="vWA-like"/>
    <property type="match status" value="1"/>
</dbReference>
<feature type="compositionally biased region" description="Basic and acidic residues" evidence="10">
    <location>
        <begin position="5379"/>
        <end position="5403"/>
    </location>
</feature>
<feature type="compositionally biased region" description="Basic and acidic residues" evidence="10">
    <location>
        <begin position="5162"/>
        <end position="5177"/>
    </location>
</feature>
<dbReference type="EMBL" id="ATLV01024557">
    <property type="status" value="NOT_ANNOTATED_CDS"/>
    <property type="molecule type" value="Genomic_DNA"/>
</dbReference>
<evidence type="ECO:0000259" key="11">
    <source>
        <dbReference type="PROSITE" id="PS50234"/>
    </source>
</evidence>
<dbReference type="InterPro" id="IPR027417">
    <property type="entry name" value="P-loop_NTPase"/>
</dbReference>
<evidence type="ECO:0000256" key="3">
    <source>
        <dbReference type="ARBA" id="ARBA00007188"/>
    </source>
</evidence>
<feature type="compositionally biased region" description="Basic and acidic residues" evidence="10">
    <location>
        <begin position="5304"/>
        <end position="5356"/>
    </location>
</feature>
<dbReference type="InterPro" id="IPR012099">
    <property type="entry name" value="Midasin"/>
</dbReference>
<name>A0A084WN29_ANOSI</name>
<evidence type="ECO:0000256" key="5">
    <source>
        <dbReference type="ARBA" id="ARBA00022741"/>
    </source>
</evidence>
<feature type="compositionally biased region" description="Basic and acidic residues" evidence="10">
    <location>
        <begin position="5530"/>
        <end position="5552"/>
    </location>
</feature>
<evidence type="ECO:0000313" key="12">
    <source>
        <dbReference type="EMBL" id="KFB51623.1"/>
    </source>
</evidence>
<dbReference type="Gene3D" id="3.40.50.410">
    <property type="entry name" value="von Willebrand factor, type A domain"/>
    <property type="match status" value="1"/>
</dbReference>
<dbReference type="Pfam" id="PF00004">
    <property type="entry name" value="AAA"/>
    <property type="match status" value="1"/>
</dbReference>
<dbReference type="GO" id="GO:0005654">
    <property type="term" value="C:nucleoplasm"/>
    <property type="evidence" value="ECO:0007669"/>
    <property type="project" value="UniProtKB-SubCell"/>
</dbReference>
<evidence type="ECO:0000256" key="4">
    <source>
        <dbReference type="ARBA" id="ARBA00017143"/>
    </source>
</evidence>
<dbReference type="GO" id="GO:0030687">
    <property type="term" value="C:preribosome, large subunit precursor"/>
    <property type="evidence" value="ECO:0007669"/>
    <property type="project" value="TreeGrafter"/>
</dbReference>
<feature type="compositionally biased region" description="Basic and acidic residues" evidence="10">
    <location>
        <begin position="5057"/>
        <end position="5072"/>
    </location>
</feature>
<keyword evidence="8" id="KW-0539">Nucleus</keyword>
<feature type="compositionally biased region" description="Basic and acidic residues" evidence="10">
    <location>
        <begin position="5463"/>
        <end position="5477"/>
    </location>
</feature>
<feature type="compositionally biased region" description="Basic and acidic residues" evidence="10">
    <location>
        <begin position="5413"/>
        <end position="5453"/>
    </location>
</feature>
<dbReference type="GO" id="GO:0000055">
    <property type="term" value="P:ribosomal large subunit export from nucleus"/>
    <property type="evidence" value="ECO:0007669"/>
    <property type="project" value="TreeGrafter"/>
</dbReference>
<feature type="region of interest" description="Disordered" evidence="10">
    <location>
        <begin position="4957"/>
        <end position="5552"/>
    </location>
</feature>
<feature type="compositionally biased region" description="Acidic residues" evidence="10">
    <location>
        <begin position="5149"/>
        <end position="5161"/>
    </location>
</feature>
<evidence type="ECO:0000256" key="10">
    <source>
        <dbReference type="SAM" id="MobiDB-lite"/>
    </source>
</evidence>
<gene>
    <name evidence="12" type="ORF">ZHAS_00019697</name>
</gene>
<keyword evidence="6" id="KW-0067">ATP-binding</keyword>
<feature type="domain" description="VWFA" evidence="11">
    <location>
        <begin position="5706"/>
        <end position="5900"/>
    </location>
</feature>
<dbReference type="InterPro" id="IPR036465">
    <property type="entry name" value="vWFA_dom_sf"/>
</dbReference>
<dbReference type="FunFam" id="3.40.50.410:FF:000028">
    <property type="entry name" value="Midasin"/>
    <property type="match status" value="1"/>
</dbReference>
<organism evidence="12">
    <name type="scientific">Anopheles sinensis</name>
    <name type="common">Mosquito</name>
    <dbReference type="NCBI Taxonomy" id="74873"/>
    <lineage>
        <taxon>Eukaryota</taxon>
        <taxon>Metazoa</taxon>
        <taxon>Ecdysozoa</taxon>
        <taxon>Arthropoda</taxon>
        <taxon>Hexapoda</taxon>
        <taxon>Insecta</taxon>
        <taxon>Pterygota</taxon>
        <taxon>Neoptera</taxon>
        <taxon>Endopterygota</taxon>
        <taxon>Diptera</taxon>
        <taxon>Nematocera</taxon>
        <taxon>Culicoidea</taxon>
        <taxon>Culicidae</taxon>
        <taxon>Anophelinae</taxon>
        <taxon>Anopheles</taxon>
    </lineage>
</organism>
<protein>
    <recommendedName>
        <fullName evidence="4">Midasin</fullName>
    </recommendedName>
</protein>
<evidence type="ECO:0000256" key="9">
    <source>
        <dbReference type="SAM" id="Coils"/>
    </source>
</evidence>
<evidence type="ECO:0000256" key="7">
    <source>
        <dbReference type="ARBA" id="ARBA00023186"/>
    </source>
</evidence>
<feature type="compositionally biased region" description="Acidic residues" evidence="10">
    <location>
        <begin position="5499"/>
        <end position="5529"/>
    </location>
</feature>
<feature type="compositionally biased region" description="Acidic residues" evidence="10">
    <location>
        <begin position="5074"/>
        <end position="5096"/>
    </location>
</feature>
<feature type="coiled-coil region" evidence="9">
    <location>
        <begin position="4589"/>
        <end position="4619"/>
    </location>
</feature>
<dbReference type="GO" id="GO:0005524">
    <property type="term" value="F:ATP binding"/>
    <property type="evidence" value="ECO:0007669"/>
    <property type="project" value="UniProtKB-KW"/>
</dbReference>
<dbReference type="InterPro" id="IPR003959">
    <property type="entry name" value="ATPase_AAA_core"/>
</dbReference>
<reference evidence="12 14" key="1">
    <citation type="journal article" date="2014" name="BMC Genomics">
        <title>Genome sequence of Anopheles sinensis provides insight into genetics basis of mosquito competence for malaria parasites.</title>
        <authorList>
            <person name="Zhou D."/>
            <person name="Zhang D."/>
            <person name="Ding G."/>
            <person name="Shi L."/>
            <person name="Hou Q."/>
            <person name="Ye Y."/>
            <person name="Xu Y."/>
            <person name="Zhou H."/>
            <person name="Xiong C."/>
            <person name="Li S."/>
            <person name="Yu J."/>
            <person name="Hong S."/>
            <person name="Yu X."/>
            <person name="Zou P."/>
            <person name="Chen C."/>
            <person name="Chang X."/>
            <person name="Wang W."/>
            <person name="Lv Y."/>
            <person name="Sun Y."/>
            <person name="Ma L."/>
            <person name="Shen B."/>
            <person name="Zhu C."/>
        </authorList>
    </citation>
    <scope>NUCLEOTIDE SEQUENCE [LARGE SCALE GENOMIC DNA]</scope>
</reference>
<evidence type="ECO:0000256" key="2">
    <source>
        <dbReference type="ARBA" id="ARBA00004642"/>
    </source>
</evidence>
<feature type="compositionally biased region" description="Polar residues" evidence="10">
    <location>
        <begin position="1960"/>
        <end position="1971"/>
    </location>
</feature>